<sequence length="392" mass="43120">MRLLVLFVGVFVSLCTTVQAGTPSPNTTEPPDDIDAPSVAPSQILGIVGTDVEFHCMATVEEGSEISWKKDDAAGNELFEINANTPGFEVATVPSENDTIHNILRILDIKVASEGHYQCDYGTGRSTGILEVTYEGVVEINGSRVIDGETDKKFTCLVKGDPSYNVTWKKGTTELPSKTLPQIEIEGSTMTIKAANVKKDRGPYYCSAFYEGKEVSGNITVGGVLRLKAPNSIKFTEGERARFECIAILDKEDPNPEFSWKIDNVPVVSDVEEGGRFEIRKSKWDIGSVLHMTNVVFNDTGNYTCTAVSSVTTVQHTIQLRVRDRLAALWPFIGIMSEVILLIIIIFIHEKCTQGDDIGEEDEEDEAAEPIKEKEKISLDGEGDMRMRSSKP</sequence>
<dbReference type="InterPro" id="IPR003598">
    <property type="entry name" value="Ig_sub2"/>
</dbReference>
<dbReference type="CDD" id="cd00096">
    <property type="entry name" value="Ig"/>
    <property type="match status" value="1"/>
</dbReference>
<dbReference type="Proteomes" id="UP000887568">
    <property type="component" value="Unplaced"/>
</dbReference>
<dbReference type="PROSITE" id="PS50835">
    <property type="entry name" value="IG_LIKE"/>
    <property type="match status" value="3"/>
</dbReference>
<organism evidence="7 8">
    <name type="scientific">Patiria miniata</name>
    <name type="common">Bat star</name>
    <name type="synonym">Asterina miniata</name>
    <dbReference type="NCBI Taxonomy" id="46514"/>
    <lineage>
        <taxon>Eukaryota</taxon>
        <taxon>Metazoa</taxon>
        <taxon>Echinodermata</taxon>
        <taxon>Eleutherozoa</taxon>
        <taxon>Asterozoa</taxon>
        <taxon>Asteroidea</taxon>
        <taxon>Valvatacea</taxon>
        <taxon>Valvatida</taxon>
        <taxon>Asterinidae</taxon>
        <taxon>Patiria</taxon>
    </lineage>
</organism>
<dbReference type="SUPFAM" id="SSF48726">
    <property type="entry name" value="Immunoglobulin"/>
    <property type="match status" value="2"/>
</dbReference>
<evidence type="ECO:0000256" key="1">
    <source>
        <dbReference type="ARBA" id="ARBA00022737"/>
    </source>
</evidence>
<keyword evidence="8" id="KW-1185">Reference proteome</keyword>
<dbReference type="RefSeq" id="XP_038073834.1">
    <property type="nucleotide sequence ID" value="XM_038217906.1"/>
</dbReference>
<dbReference type="PANTHER" id="PTHR44170:SF6">
    <property type="entry name" value="CONTACTIN"/>
    <property type="match status" value="1"/>
</dbReference>
<evidence type="ECO:0000259" key="6">
    <source>
        <dbReference type="PROSITE" id="PS50835"/>
    </source>
</evidence>
<feature type="transmembrane region" description="Helical" evidence="4">
    <location>
        <begin position="328"/>
        <end position="348"/>
    </location>
</feature>
<dbReference type="InterPro" id="IPR003599">
    <property type="entry name" value="Ig_sub"/>
</dbReference>
<reference evidence="7" key="1">
    <citation type="submission" date="2022-11" db="UniProtKB">
        <authorList>
            <consortium name="EnsemblMetazoa"/>
        </authorList>
    </citation>
    <scope>IDENTIFICATION</scope>
</reference>
<keyword evidence="2" id="KW-1015">Disulfide bond</keyword>
<feature type="domain" description="Ig-like" evidence="6">
    <location>
        <begin position="135"/>
        <end position="216"/>
    </location>
</feature>
<dbReference type="OrthoDB" id="5970915at2759"/>
<feature type="region of interest" description="Disordered" evidence="3">
    <location>
        <begin position="357"/>
        <end position="392"/>
    </location>
</feature>
<evidence type="ECO:0000313" key="7">
    <source>
        <dbReference type="EnsemblMetazoa" id="XP_038073834.1"/>
    </source>
</evidence>
<accession>A0A914BCR1</accession>
<dbReference type="AlphaFoldDB" id="A0A914BCR1"/>
<dbReference type="InterPro" id="IPR007110">
    <property type="entry name" value="Ig-like_dom"/>
</dbReference>
<keyword evidence="5" id="KW-0732">Signal</keyword>
<proteinExistence type="predicted"/>
<keyword evidence="4" id="KW-0472">Membrane</keyword>
<keyword evidence="4" id="KW-1133">Transmembrane helix</keyword>
<dbReference type="PANTHER" id="PTHR44170">
    <property type="entry name" value="PROTEIN SIDEKICK"/>
    <property type="match status" value="1"/>
</dbReference>
<feature type="compositionally biased region" description="Acidic residues" evidence="3">
    <location>
        <begin position="357"/>
        <end position="368"/>
    </location>
</feature>
<keyword evidence="1" id="KW-0677">Repeat</keyword>
<feature type="domain" description="Ig-like" evidence="6">
    <location>
        <begin position="237"/>
        <end position="319"/>
    </location>
</feature>
<evidence type="ECO:0000313" key="8">
    <source>
        <dbReference type="Proteomes" id="UP000887568"/>
    </source>
</evidence>
<dbReference type="SMART" id="SM00408">
    <property type="entry name" value="IGc2"/>
    <property type="match status" value="3"/>
</dbReference>
<evidence type="ECO:0000256" key="2">
    <source>
        <dbReference type="ARBA" id="ARBA00023157"/>
    </source>
</evidence>
<evidence type="ECO:0000256" key="5">
    <source>
        <dbReference type="SAM" id="SignalP"/>
    </source>
</evidence>
<dbReference type="InterPro" id="IPR013098">
    <property type="entry name" value="Ig_I-set"/>
</dbReference>
<dbReference type="SMART" id="SM00409">
    <property type="entry name" value="IG"/>
    <property type="match status" value="3"/>
</dbReference>
<feature type="compositionally biased region" description="Basic and acidic residues" evidence="3">
    <location>
        <begin position="369"/>
        <end position="392"/>
    </location>
</feature>
<dbReference type="Gene3D" id="2.60.40.10">
    <property type="entry name" value="Immunoglobulins"/>
    <property type="match status" value="3"/>
</dbReference>
<dbReference type="GeneID" id="119741944"/>
<protein>
    <recommendedName>
        <fullName evidence="6">Ig-like domain-containing protein</fullName>
    </recommendedName>
</protein>
<dbReference type="OMA" id="RVSYNWS"/>
<dbReference type="Pfam" id="PF07679">
    <property type="entry name" value="I-set"/>
    <property type="match status" value="2"/>
</dbReference>
<feature type="chain" id="PRO_5038035636" description="Ig-like domain-containing protein" evidence="5">
    <location>
        <begin position="21"/>
        <end position="392"/>
    </location>
</feature>
<evidence type="ECO:0000256" key="4">
    <source>
        <dbReference type="SAM" id="Phobius"/>
    </source>
</evidence>
<dbReference type="InterPro" id="IPR013783">
    <property type="entry name" value="Ig-like_fold"/>
</dbReference>
<feature type="domain" description="Ig-like" evidence="6">
    <location>
        <begin position="37"/>
        <end position="119"/>
    </location>
</feature>
<dbReference type="EnsemblMetazoa" id="XM_038217906.1">
    <property type="protein sequence ID" value="XP_038073834.1"/>
    <property type="gene ID" value="LOC119741944"/>
</dbReference>
<dbReference type="GO" id="GO:0098609">
    <property type="term" value="P:cell-cell adhesion"/>
    <property type="evidence" value="ECO:0007669"/>
    <property type="project" value="TreeGrafter"/>
</dbReference>
<evidence type="ECO:0000256" key="3">
    <source>
        <dbReference type="SAM" id="MobiDB-lite"/>
    </source>
</evidence>
<keyword evidence="4" id="KW-0812">Transmembrane</keyword>
<name>A0A914BCR1_PATMI</name>
<dbReference type="InterPro" id="IPR036179">
    <property type="entry name" value="Ig-like_dom_sf"/>
</dbReference>
<dbReference type="GO" id="GO:0016020">
    <property type="term" value="C:membrane"/>
    <property type="evidence" value="ECO:0007669"/>
    <property type="project" value="UniProtKB-SubCell"/>
</dbReference>
<feature type="signal peptide" evidence="5">
    <location>
        <begin position="1"/>
        <end position="20"/>
    </location>
</feature>